<accession>A0A812JC40</accession>
<feature type="region of interest" description="Disordered" evidence="3">
    <location>
        <begin position="1"/>
        <end position="32"/>
    </location>
</feature>
<dbReference type="Gene3D" id="2.120.10.80">
    <property type="entry name" value="Kelch-type beta propeller"/>
    <property type="match status" value="1"/>
</dbReference>
<sequence length="612" mass="66222">MPAITGWRFKRRGRGQSNGYYGPRQDVTTPVPTTTTTTVVKDLVTTTTTLPSDLEESDQEIQEAEQDQISAVQSALTALLNSSNSSNGSANILVNTSRGEPVQVTLVRVNEISENETLEVESPTSSVSVPGSVLQQIAASAGVSTLVLAVGPTGANGSVVQLDDSSVLIDAASGTTISFLEENGNPIAVENLTEPIEFTLPVSSEAGVSLMAEIGVASKDVKITKVCWSWNAKRKAWVRVDLMTVSLGRADKVKCKTFHLSTFAVGEPRPGPAFGRGWEDLSGSVRSLPLASVQFAIARSSEKAYLPSVIYGGLDPDFGDHDAVWRWDPPYFWTEITPTDELPTRPDEITGPGARQLAGMIWSAPDAGFLVFGGQVKYLPDGFAPNDLWLLRELENVTKFEWLRVNTSGTPPEKRYYHTTVAGNASGEEVMIVWAGRTVSGLANDLHVLNLGTKTWTLRSTINGPSPREGHTAVWAADLGQMFVHGGHSDAMILDDLWVFTPDGNSWQELVTEFRPPPTWLGVAVWADGQMLAFGGSSSEENVATAIWYWVPDGANGTWYADARMPSPARGLDDEVDAAIYDPYEGKMFLTKFAEPTGKFWAYEAKGPKSLS</sequence>
<dbReference type="OrthoDB" id="10251809at2759"/>
<evidence type="ECO:0000256" key="2">
    <source>
        <dbReference type="ARBA" id="ARBA00022737"/>
    </source>
</evidence>
<dbReference type="EMBL" id="CAJNDS010000403">
    <property type="protein sequence ID" value="CAE7202769.1"/>
    <property type="molecule type" value="Genomic_DNA"/>
</dbReference>
<dbReference type="Gene3D" id="2.60.220.50">
    <property type="match status" value="1"/>
</dbReference>
<dbReference type="InterPro" id="IPR015915">
    <property type="entry name" value="Kelch-typ_b-propeller"/>
</dbReference>
<dbReference type="AlphaFoldDB" id="A0A812JC40"/>
<dbReference type="Proteomes" id="UP000604046">
    <property type="component" value="Unassembled WGS sequence"/>
</dbReference>
<reference evidence="4" key="1">
    <citation type="submission" date="2021-02" db="EMBL/GenBank/DDBJ databases">
        <authorList>
            <person name="Dougan E. K."/>
            <person name="Rhodes N."/>
            <person name="Thang M."/>
            <person name="Chan C."/>
        </authorList>
    </citation>
    <scope>NUCLEOTIDE SEQUENCE</scope>
</reference>
<protein>
    <submittedName>
        <fullName evidence="4">GefF protein</fullName>
    </submittedName>
</protein>
<proteinExistence type="predicted"/>
<keyword evidence="1" id="KW-0880">Kelch repeat</keyword>
<name>A0A812JC40_9DINO</name>
<keyword evidence="5" id="KW-1185">Reference proteome</keyword>
<dbReference type="Pfam" id="PF24681">
    <property type="entry name" value="Kelch_KLHDC2_KLHL20_DRC7"/>
    <property type="match status" value="1"/>
</dbReference>
<dbReference type="SUPFAM" id="SSF117281">
    <property type="entry name" value="Kelch motif"/>
    <property type="match status" value="1"/>
</dbReference>
<evidence type="ECO:0000313" key="5">
    <source>
        <dbReference type="Proteomes" id="UP000604046"/>
    </source>
</evidence>
<keyword evidence="2" id="KW-0677">Repeat</keyword>
<evidence type="ECO:0000313" key="4">
    <source>
        <dbReference type="EMBL" id="CAE7202769.1"/>
    </source>
</evidence>
<dbReference type="PANTHER" id="PTHR46093">
    <property type="entry name" value="ACYL-COA-BINDING DOMAIN-CONTAINING PROTEIN 5"/>
    <property type="match status" value="1"/>
</dbReference>
<comment type="caution">
    <text evidence="4">The sequence shown here is derived from an EMBL/GenBank/DDBJ whole genome shotgun (WGS) entry which is preliminary data.</text>
</comment>
<organism evidence="4 5">
    <name type="scientific">Symbiodinium natans</name>
    <dbReference type="NCBI Taxonomy" id="878477"/>
    <lineage>
        <taxon>Eukaryota</taxon>
        <taxon>Sar</taxon>
        <taxon>Alveolata</taxon>
        <taxon>Dinophyceae</taxon>
        <taxon>Suessiales</taxon>
        <taxon>Symbiodiniaceae</taxon>
        <taxon>Symbiodinium</taxon>
    </lineage>
</organism>
<gene>
    <name evidence="4" type="primary">gefF</name>
    <name evidence="4" type="ORF">SNAT2548_LOCUS6158</name>
</gene>
<dbReference type="InterPro" id="IPR046338">
    <property type="entry name" value="GAIN_dom_sf"/>
</dbReference>
<evidence type="ECO:0000256" key="3">
    <source>
        <dbReference type="SAM" id="MobiDB-lite"/>
    </source>
</evidence>
<dbReference type="PANTHER" id="PTHR46093:SF18">
    <property type="entry name" value="FIBRONECTIN TYPE-III DOMAIN-CONTAINING PROTEIN"/>
    <property type="match status" value="1"/>
</dbReference>
<evidence type="ECO:0000256" key="1">
    <source>
        <dbReference type="ARBA" id="ARBA00022441"/>
    </source>
</evidence>